<dbReference type="EMBL" id="BSPV01000008">
    <property type="protein sequence ID" value="GLT15385.1"/>
    <property type="molecule type" value="Genomic_DNA"/>
</dbReference>
<dbReference type="PANTHER" id="PTHR11070:SF63">
    <property type="entry name" value="DNA HELICASE IV"/>
    <property type="match status" value="1"/>
</dbReference>
<feature type="domain" description="UvrD-like helicase ATP-binding" evidence="11">
    <location>
        <begin position="215"/>
        <end position="539"/>
    </location>
</feature>
<dbReference type="CDD" id="cd18807">
    <property type="entry name" value="SF1_C_UvrD"/>
    <property type="match status" value="1"/>
</dbReference>
<dbReference type="PROSITE" id="PS51198">
    <property type="entry name" value="UVRD_HELICASE_ATP_BIND"/>
    <property type="match status" value="1"/>
</dbReference>
<evidence type="ECO:0000256" key="8">
    <source>
        <dbReference type="ARBA" id="ARBA00034808"/>
    </source>
</evidence>
<proteinExistence type="inferred from homology"/>
<keyword evidence="3 10" id="KW-0378">Hydrolase</keyword>
<gene>
    <name evidence="12" type="primary">helD</name>
    <name evidence="12" type="ORF">GCM10007931_23600</name>
</gene>
<dbReference type="InterPro" id="IPR027417">
    <property type="entry name" value="P-loop_NTPase"/>
</dbReference>
<protein>
    <recommendedName>
        <fullName evidence="8">DNA 3'-5' helicase</fullName>
        <ecNumber evidence="8">5.6.2.4</ecNumber>
    </recommendedName>
</protein>
<evidence type="ECO:0000256" key="7">
    <source>
        <dbReference type="ARBA" id="ARBA00034617"/>
    </source>
</evidence>
<keyword evidence="6" id="KW-0413">Isomerase</keyword>
<evidence type="ECO:0000259" key="11">
    <source>
        <dbReference type="PROSITE" id="PS51198"/>
    </source>
</evidence>
<evidence type="ECO:0000256" key="5">
    <source>
        <dbReference type="ARBA" id="ARBA00022840"/>
    </source>
</evidence>
<organism evidence="12 13">
    <name type="scientific">Vibrio algivorus</name>
    <dbReference type="NCBI Taxonomy" id="1667024"/>
    <lineage>
        <taxon>Bacteria</taxon>
        <taxon>Pseudomonadati</taxon>
        <taxon>Pseudomonadota</taxon>
        <taxon>Gammaproteobacteria</taxon>
        <taxon>Vibrionales</taxon>
        <taxon>Vibrionaceae</taxon>
        <taxon>Vibrio</taxon>
    </lineage>
</organism>
<keyword evidence="2 10" id="KW-0547">Nucleotide-binding</keyword>
<feature type="binding site" evidence="10">
    <location>
        <begin position="236"/>
        <end position="243"/>
    </location>
    <ligand>
        <name>ATP</name>
        <dbReference type="ChEBI" id="CHEBI:30616"/>
    </ligand>
</feature>
<dbReference type="NCBIfam" id="NF008276">
    <property type="entry name" value="PRK11054.1"/>
    <property type="match status" value="1"/>
</dbReference>
<evidence type="ECO:0000256" key="4">
    <source>
        <dbReference type="ARBA" id="ARBA00022806"/>
    </source>
</evidence>
<name>A0ABQ6EQE7_9VIBR</name>
<sequence length="716" mass="82935">MQLSASRFAQFFIQDEYQQVEVKDQCITLSSPTDELQIPFAAWNGEVTVERGLIWGNLYFHAHEEEEAEQIQWLAQGLPWLDCQHFAQLVVAEYRRWQLNQSESLAELLPSWLEQLKELVNQPGYLTHSSLEFWMQGIADDLSKKDLSLPEVIHIFPSHNEWEDDEQFQHHAPSLMSGLKRWLTHPKASLEQRNQTWLANQEIEWKPYFQECERSPLNASQQRAVLLNDDHTLILAGAGSGKTSVLMAKVGYLLQSGQAKPEEMLLVAFGRDAAKEMQQRIKEKFAEQGAQIKVQTFHQLGLDIIKSVEGSQVEISPLATTPAQKTAWFSQWLKTHWMTETNFKRWQKHLAEWPIAFLKGDVELGSHVENPKLLAWLEQQVDQLSVLQLPKKQLQERLIELENYPQLNSELMLAWPCYQAWQKMLKEDNQIDFNSMISKATQYARNGKFKSQWRFMMVDEYQDISPNRLDLLTSICHGNVHKTQLGETTTQQPCSLFAVGDDWQAIYRFAGADVNLTTGFKKRFPNAQNHYLDTTYRFNNQIGEVANRFIQANPYQLEKTLNSHKQQKQKAVTIAPMHTLEAILGDLNNQVKSRKKVLVLGRNHYHEPSDLKTLQKRNLHLDIEFKTCHASKGQEADYVVIVSVDEGQFPAVERQQHLHDALLSTGDVFPNAEERRLFYVAMTRAKEKVWILHNANPSTFIKELRVNRYPVVVKKR</sequence>
<dbReference type="InterPro" id="IPR014017">
    <property type="entry name" value="DNA_helicase_UvrD-like_C"/>
</dbReference>
<keyword evidence="13" id="KW-1185">Reference proteome</keyword>
<dbReference type="EC" id="5.6.2.4" evidence="8"/>
<evidence type="ECO:0000256" key="10">
    <source>
        <dbReference type="PROSITE-ProRule" id="PRU00560"/>
    </source>
</evidence>
<dbReference type="InterPro" id="IPR022161">
    <property type="entry name" value="Helicase_IV_N"/>
</dbReference>
<dbReference type="Gene3D" id="3.40.50.300">
    <property type="entry name" value="P-loop containing nucleotide triphosphate hydrolases"/>
    <property type="match status" value="2"/>
</dbReference>
<comment type="similarity">
    <text evidence="1">Belongs to the helicase family. UvrD subfamily.</text>
</comment>
<dbReference type="PANTHER" id="PTHR11070">
    <property type="entry name" value="UVRD / RECB / PCRA DNA HELICASE FAMILY MEMBER"/>
    <property type="match status" value="1"/>
</dbReference>
<evidence type="ECO:0000256" key="2">
    <source>
        <dbReference type="ARBA" id="ARBA00022741"/>
    </source>
</evidence>
<dbReference type="GO" id="GO:0004386">
    <property type="term" value="F:helicase activity"/>
    <property type="evidence" value="ECO:0007669"/>
    <property type="project" value="UniProtKB-KW"/>
</dbReference>
<evidence type="ECO:0000256" key="9">
    <source>
        <dbReference type="ARBA" id="ARBA00048988"/>
    </source>
</evidence>
<accession>A0ABQ6EQE7</accession>
<dbReference type="InterPro" id="IPR014016">
    <property type="entry name" value="UvrD-like_ATP-bd"/>
</dbReference>
<dbReference type="RefSeq" id="WP_089123736.1">
    <property type="nucleotide sequence ID" value="NZ_BSPV01000008.1"/>
</dbReference>
<evidence type="ECO:0000256" key="3">
    <source>
        <dbReference type="ARBA" id="ARBA00022801"/>
    </source>
</evidence>
<dbReference type="CDD" id="cd17932">
    <property type="entry name" value="DEXQc_UvrD"/>
    <property type="match status" value="1"/>
</dbReference>
<dbReference type="Pfam" id="PF13361">
    <property type="entry name" value="UvrD_C"/>
    <property type="match status" value="1"/>
</dbReference>
<dbReference type="Pfam" id="PF00580">
    <property type="entry name" value="UvrD-helicase"/>
    <property type="match status" value="1"/>
</dbReference>
<evidence type="ECO:0000313" key="12">
    <source>
        <dbReference type="EMBL" id="GLT15385.1"/>
    </source>
</evidence>
<keyword evidence="4 10" id="KW-0347">Helicase</keyword>
<dbReference type="Pfam" id="PF12462">
    <property type="entry name" value="Helicase_IV_N"/>
    <property type="match status" value="1"/>
</dbReference>
<dbReference type="Proteomes" id="UP001157156">
    <property type="component" value="Unassembled WGS sequence"/>
</dbReference>
<evidence type="ECO:0000313" key="13">
    <source>
        <dbReference type="Proteomes" id="UP001157156"/>
    </source>
</evidence>
<dbReference type="SUPFAM" id="SSF52540">
    <property type="entry name" value="P-loop containing nucleoside triphosphate hydrolases"/>
    <property type="match status" value="1"/>
</dbReference>
<comment type="caution">
    <text evidence="12">The sequence shown here is derived from an EMBL/GenBank/DDBJ whole genome shotgun (WGS) entry which is preliminary data.</text>
</comment>
<evidence type="ECO:0000256" key="1">
    <source>
        <dbReference type="ARBA" id="ARBA00009922"/>
    </source>
</evidence>
<dbReference type="InterPro" id="IPR013986">
    <property type="entry name" value="DExx_box_DNA_helicase_dom_sf"/>
</dbReference>
<keyword evidence="5 10" id="KW-0067">ATP-binding</keyword>
<comment type="catalytic activity">
    <reaction evidence="9">
        <text>ATP + H2O = ADP + phosphate + H(+)</text>
        <dbReference type="Rhea" id="RHEA:13065"/>
        <dbReference type="ChEBI" id="CHEBI:15377"/>
        <dbReference type="ChEBI" id="CHEBI:15378"/>
        <dbReference type="ChEBI" id="CHEBI:30616"/>
        <dbReference type="ChEBI" id="CHEBI:43474"/>
        <dbReference type="ChEBI" id="CHEBI:456216"/>
        <dbReference type="EC" id="5.6.2.4"/>
    </reaction>
</comment>
<evidence type="ECO:0000256" key="6">
    <source>
        <dbReference type="ARBA" id="ARBA00023235"/>
    </source>
</evidence>
<reference evidence="13" key="1">
    <citation type="journal article" date="2019" name="Int. J. Syst. Evol. Microbiol.">
        <title>The Global Catalogue of Microorganisms (GCM) 10K type strain sequencing project: providing services to taxonomists for standard genome sequencing and annotation.</title>
        <authorList>
            <consortium name="The Broad Institute Genomics Platform"/>
            <consortium name="The Broad Institute Genome Sequencing Center for Infectious Disease"/>
            <person name="Wu L."/>
            <person name="Ma J."/>
        </authorList>
    </citation>
    <scope>NUCLEOTIDE SEQUENCE [LARGE SCALE GENOMIC DNA]</scope>
    <source>
        <strain evidence="13">NBRC 111146</strain>
    </source>
</reference>
<dbReference type="InterPro" id="IPR000212">
    <property type="entry name" value="DNA_helicase_UvrD/REP"/>
</dbReference>
<dbReference type="Gene3D" id="1.10.10.160">
    <property type="match status" value="1"/>
</dbReference>
<comment type="catalytic activity">
    <reaction evidence="7">
        <text>Couples ATP hydrolysis with the unwinding of duplex DNA by translocating in the 3'-5' direction.</text>
        <dbReference type="EC" id="5.6.2.4"/>
    </reaction>
</comment>